<feature type="compositionally biased region" description="Basic and acidic residues" evidence="1">
    <location>
        <begin position="49"/>
        <end position="63"/>
    </location>
</feature>
<protein>
    <submittedName>
        <fullName evidence="2">Uncharacterized protein</fullName>
    </submittedName>
</protein>
<dbReference type="Proteomes" id="UP000198284">
    <property type="component" value="Unassembled WGS sequence"/>
</dbReference>
<feature type="compositionally biased region" description="Basic and acidic residues" evidence="1">
    <location>
        <begin position="25"/>
        <end position="40"/>
    </location>
</feature>
<organism evidence="2 3">
    <name type="scientific">Noviherbaspirillum humi</name>
    <dbReference type="NCBI Taxonomy" id="1688639"/>
    <lineage>
        <taxon>Bacteria</taxon>
        <taxon>Pseudomonadati</taxon>
        <taxon>Pseudomonadota</taxon>
        <taxon>Betaproteobacteria</taxon>
        <taxon>Burkholderiales</taxon>
        <taxon>Oxalobacteraceae</taxon>
        <taxon>Noviherbaspirillum</taxon>
    </lineage>
</organism>
<sequence>MTNANTQGSQPKGGDAKQVQQDAGQQHDDARTEAEAKSVDGKAGQRQKSSHDNMSDVKADTHEGAGGGAKQQRHH</sequence>
<evidence type="ECO:0000313" key="3">
    <source>
        <dbReference type="Proteomes" id="UP000198284"/>
    </source>
</evidence>
<dbReference type="OrthoDB" id="9975978at2"/>
<evidence type="ECO:0000256" key="1">
    <source>
        <dbReference type="SAM" id="MobiDB-lite"/>
    </source>
</evidence>
<name>A0A239ID70_9BURK</name>
<dbReference type="RefSeq" id="WP_089400000.1">
    <property type="nucleotide sequence ID" value="NZ_FZOT01000009.1"/>
</dbReference>
<accession>A0A239ID70</accession>
<reference evidence="2 3" key="1">
    <citation type="submission" date="2017-06" db="EMBL/GenBank/DDBJ databases">
        <authorList>
            <person name="Kim H.J."/>
            <person name="Triplett B.A."/>
        </authorList>
    </citation>
    <scope>NUCLEOTIDE SEQUENCE [LARGE SCALE GENOMIC DNA]</scope>
    <source>
        <strain evidence="2 3">U15</strain>
    </source>
</reference>
<dbReference type="EMBL" id="FZOT01000009">
    <property type="protein sequence ID" value="SNS91590.1"/>
    <property type="molecule type" value="Genomic_DNA"/>
</dbReference>
<dbReference type="AlphaFoldDB" id="A0A239ID70"/>
<keyword evidence="3" id="KW-1185">Reference proteome</keyword>
<feature type="region of interest" description="Disordered" evidence="1">
    <location>
        <begin position="1"/>
        <end position="75"/>
    </location>
</feature>
<feature type="compositionally biased region" description="Polar residues" evidence="1">
    <location>
        <begin position="1"/>
        <end position="10"/>
    </location>
</feature>
<proteinExistence type="predicted"/>
<gene>
    <name evidence="2" type="ORF">SAMN06265795_10959</name>
</gene>
<evidence type="ECO:0000313" key="2">
    <source>
        <dbReference type="EMBL" id="SNS91590.1"/>
    </source>
</evidence>